<proteinExistence type="predicted"/>
<feature type="region of interest" description="Disordered" evidence="1">
    <location>
        <begin position="205"/>
        <end position="242"/>
    </location>
</feature>
<protein>
    <submittedName>
        <fullName evidence="2">Uncharacterized protein</fullName>
    </submittedName>
</protein>
<dbReference type="EMBL" id="JBHSFK010000002">
    <property type="protein sequence ID" value="MFC4498516.1"/>
    <property type="molecule type" value="Genomic_DNA"/>
</dbReference>
<gene>
    <name evidence="2" type="ORF">ACFPIH_03090</name>
</gene>
<sequence length="275" mass="30271">MAPNPAPNGPQETTPGTPGGPATGTTVTPEGTVTVQEPAKPQPAGQEARFTAADLERARQEEKDKLYSRLNKVDERSEALEAELKRLREEREAREAEEAERLKAEQDAAKAKSESEMSAKKLLEERSSEWEKRFAQIEKEREQERAALAKESEYNKLRAYIQERAGAERANIAPELVDLISGNTPEEVDASIQMLKDKTSQIFESVQSAQETTRSQMRGVAATGYTGNGPTDGEGGSRQLSAEDIKNMPMAEFAKYRSQLLGAAAKQSNNRGLFD</sequence>
<accession>A0ABV9AIB3</accession>
<evidence type="ECO:0000256" key="1">
    <source>
        <dbReference type="SAM" id="MobiDB-lite"/>
    </source>
</evidence>
<evidence type="ECO:0000313" key="3">
    <source>
        <dbReference type="Proteomes" id="UP001595839"/>
    </source>
</evidence>
<reference evidence="3" key="1">
    <citation type="journal article" date="2019" name="Int. J. Syst. Evol. Microbiol.">
        <title>The Global Catalogue of Microorganisms (GCM) 10K type strain sequencing project: providing services to taxonomists for standard genome sequencing and annotation.</title>
        <authorList>
            <consortium name="The Broad Institute Genomics Platform"/>
            <consortium name="The Broad Institute Genome Sequencing Center for Infectious Disease"/>
            <person name="Wu L."/>
            <person name="Ma J."/>
        </authorList>
    </citation>
    <scope>NUCLEOTIDE SEQUENCE [LARGE SCALE GENOMIC DNA]</scope>
    <source>
        <strain evidence="3">CGMCC 4.7177</strain>
    </source>
</reference>
<keyword evidence="3" id="KW-1185">Reference proteome</keyword>
<feature type="region of interest" description="Disordered" evidence="1">
    <location>
        <begin position="90"/>
        <end position="125"/>
    </location>
</feature>
<feature type="compositionally biased region" description="Gly residues" evidence="1">
    <location>
        <begin position="226"/>
        <end position="236"/>
    </location>
</feature>
<name>A0ABV9AIB3_9ACTN</name>
<organism evidence="2 3">
    <name type="scientific">Streptomyces vulcanius</name>
    <dbReference type="NCBI Taxonomy" id="1441876"/>
    <lineage>
        <taxon>Bacteria</taxon>
        <taxon>Bacillati</taxon>
        <taxon>Actinomycetota</taxon>
        <taxon>Actinomycetes</taxon>
        <taxon>Kitasatosporales</taxon>
        <taxon>Streptomycetaceae</taxon>
        <taxon>Streptomyces</taxon>
    </lineage>
</organism>
<comment type="caution">
    <text evidence="2">The sequence shown here is derived from an EMBL/GenBank/DDBJ whole genome shotgun (WGS) entry which is preliminary data.</text>
</comment>
<feature type="compositionally biased region" description="Low complexity" evidence="1">
    <location>
        <begin position="23"/>
        <end position="38"/>
    </location>
</feature>
<evidence type="ECO:0000313" key="2">
    <source>
        <dbReference type="EMBL" id="MFC4498516.1"/>
    </source>
</evidence>
<dbReference type="Proteomes" id="UP001595839">
    <property type="component" value="Unassembled WGS sequence"/>
</dbReference>
<dbReference type="RefSeq" id="WP_381167914.1">
    <property type="nucleotide sequence ID" value="NZ_JBHSFK010000002.1"/>
</dbReference>
<feature type="region of interest" description="Disordered" evidence="1">
    <location>
        <begin position="1"/>
        <end position="49"/>
    </location>
</feature>
<feature type="compositionally biased region" description="Polar residues" evidence="1">
    <location>
        <begin position="205"/>
        <end position="216"/>
    </location>
</feature>